<dbReference type="InterPro" id="IPR010035">
    <property type="entry name" value="Thi_S"/>
</dbReference>
<dbReference type="SUPFAM" id="SSF54285">
    <property type="entry name" value="MoaD/ThiS"/>
    <property type="match status" value="1"/>
</dbReference>
<proteinExistence type="predicted"/>
<dbReference type="AlphaFoldDB" id="A0A383B1R9"/>
<dbReference type="Gene3D" id="3.10.20.30">
    <property type="match status" value="1"/>
</dbReference>
<dbReference type="InterPro" id="IPR016155">
    <property type="entry name" value="Mopterin_synth/thiamin_S_b"/>
</dbReference>
<name>A0A383B1R9_9ZZZZ</name>
<dbReference type="InterPro" id="IPR003749">
    <property type="entry name" value="ThiS/MoaD-like"/>
</dbReference>
<organism evidence="1">
    <name type="scientific">marine metagenome</name>
    <dbReference type="NCBI Taxonomy" id="408172"/>
    <lineage>
        <taxon>unclassified sequences</taxon>
        <taxon>metagenomes</taxon>
        <taxon>ecological metagenomes</taxon>
    </lineage>
</organism>
<sequence>MNINLNGKNHEINSGTSLIRLIDDLGLTGRKAIAIALNGEVLARDSYKETILNEGDSLEVVKAIGGG</sequence>
<reference evidence="1" key="1">
    <citation type="submission" date="2018-05" db="EMBL/GenBank/DDBJ databases">
        <authorList>
            <person name="Lanie J.A."/>
            <person name="Ng W.-L."/>
            <person name="Kazmierczak K.M."/>
            <person name="Andrzejewski T.M."/>
            <person name="Davidsen T.M."/>
            <person name="Wayne K.J."/>
            <person name="Tettelin H."/>
            <person name="Glass J.I."/>
            <person name="Rusch D."/>
            <person name="Podicherti R."/>
            <person name="Tsui H.-C.T."/>
            <person name="Winkler M.E."/>
        </authorList>
    </citation>
    <scope>NUCLEOTIDE SEQUENCE</scope>
</reference>
<dbReference type="EMBL" id="UINC01196650">
    <property type="protein sequence ID" value="SVE13750.1"/>
    <property type="molecule type" value="Genomic_DNA"/>
</dbReference>
<dbReference type="PANTHER" id="PTHR34472:SF1">
    <property type="entry name" value="SULFUR CARRIER PROTEIN THIS"/>
    <property type="match status" value="1"/>
</dbReference>
<protein>
    <recommendedName>
        <fullName evidence="2">Thiamine biosynthesis protein ThiS</fullName>
    </recommendedName>
</protein>
<dbReference type="CDD" id="cd00565">
    <property type="entry name" value="Ubl_ThiS"/>
    <property type="match status" value="1"/>
</dbReference>
<gene>
    <name evidence="1" type="ORF">METZ01_LOCUS466604</name>
</gene>
<evidence type="ECO:0008006" key="2">
    <source>
        <dbReference type="Google" id="ProtNLM"/>
    </source>
</evidence>
<dbReference type="PANTHER" id="PTHR34472">
    <property type="entry name" value="SULFUR CARRIER PROTEIN THIS"/>
    <property type="match status" value="1"/>
</dbReference>
<dbReference type="NCBIfam" id="TIGR01683">
    <property type="entry name" value="thiS"/>
    <property type="match status" value="1"/>
</dbReference>
<evidence type="ECO:0000313" key="1">
    <source>
        <dbReference type="EMBL" id="SVE13750.1"/>
    </source>
</evidence>
<dbReference type="InterPro" id="IPR012675">
    <property type="entry name" value="Beta-grasp_dom_sf"/>
</dbReference>
<accession>A0A383B1R9</accession>
<dbReference type="Pfam" id="PF02597">
    <property type="entry name" value="ThiS"/>
    <property type="match status" value="1"/>
</dbReference>